<evidence type="ECO:0000256" key="10">
    <source>
        <dbReference type="ARBA" id="ARBA00023136"/>
    </source>
</evidence>
<dbReference type="AlphaFoldDB" id="A0A3S3NGF4"/>
<evidence type="ECO:0000256" key="1">
    <source>
        <dbReference type="ARBA" id="ARBA00004508"/>
    </source>
</evidence>
<dbReference type="GO" id="GO:0010276">
    <property type="term" value="F:phytol kinase activity"/>
    <property type="evidence" value="ECO:0007669"/>
    <property type="project" value="UniProtKB-EC"/>
</dbReference>
<organism evidence="15 16">
    <name type="scientific">Cinnamomum micranthum f. kanehirae</name>
    <dbReference type="NCBI Taxonomy" id="337451"/>
    <lineage>
        <taxon>Eukaryota</taxon>
        <taxon>Viridiplantae</taxon>
        <taxon>Streptophyta</taxon>
        <taxon>Embryophyta</taxon>
        <taxon>Tracheophyta</taxon>
        <taxon>Spermatophyta</taxon>
        <taxon>Magnoliopsida</taxon>
        <taxon>Magnoliidae</taxon>
        <taxon>Laurales</taxon>
        <taxon>Lauraceae</taxon>
        <taxon>Cinnamomum</taxon>
    </lineage>
</organism>
<reference evidence="15 16" key="1">
    <citation type="journal article" date="2019" name="Nat. Plants">
        <title>Stout camphor tree genome fills gaps in understanding of flowering plant genome evolution.</title>
        <authorList>
            <person name="Chaw S.M."/>
            <person name="Liu Y.C."/>
            <person name="Wu Y.W."/>
            <person name="Wang H.Y."/>
            <person name="Lin C.I."/>
            <person name="Wu C.S."/>
            <person name="Ke H.M."/>
            <person name="Chang L.Y."/>
            <person name="Hsu C.Y."/>
            <person name="Yang H.T."/>
            <person name="Sudianto E."/>
            <person name="Hsu M.H."/>
            <person name="Wu K.P."/>
            <person name="Wang L.N."/>
            <person name="Leebens-Mack J.H."/>
            <person name="Tsai I.J."/>
        </authorList>
    </citation>
    <scope>NUCLEOTIDE SEQUENCE [LARGE SCALE GENOMIC DNA]</scope>
    <source>
        <strain evidence="16">cv. Chaw 1501</strain>
        <tissue evidence="15">Young leaves</tissue>
    </source>
</reference>
<feature type="transmembrane region" description="Helical" evidence="14">
    <location>
        <begin position="152"/>
        <end position="168"/>
    </location>
</feature>
<dbReference type="EMBL" id="QPKB01000003">
    <property type="protein sequence ID" value="RWR79149.1"/>
    <property type="molecule type" value="Genomic_DNA"/>
</dbReference>
<feature type="transmembrane region" description="Helical" evidence="14">
    <location>
        <begin position="334"/>
        <end position="351"/>
    </location>
</feature>
<proteinExistence type="inferred from homology"/>
<comment type="similarity">
    <text evidence="2">Belongs to the polyprenol kinase family.</text>
</comment>
<keyword evidence="4" id="KW-0934">Plastid</keyword>
<evidence type="ECO:0000256" key="11">
    <source>
        <dbReference type="ARBA" id="ARBA00024015"/>
    </source>
</evidence>
<dbReference type="OrthoDB" id="5673at2759"/>
<evidence type="ECO:0000256" key="14">
    <source>
        <dbReference type="SAM" id="Phobius"/>
    </source>
</evidence>
<gene>
    <name evidence="15" type="ORF">CKAN_00771100</name>
</gene>
<evidence type="ECO:0000256" key="7">
    <source>
        <dbReference type="ARBA" id="ARBA00022777"/>
    </source>
</evidence>
<comment type="pathway">
    <text evidence="11">Cofactor biosynthesis; tocopherol biosynthesis.</text>
</comment>
<feature type="transmembrane region" description="Helical" evidence="14">
    <location>
        <begin position="303"/>
        <end position="322"/>
    </location>
</feature>
<feature type="transmembrane region" description="Helical" evidence="14">
    <location>
        <begin position="278"/>
        <end position="297"/>
    </location>
</feature>
<comment type="catalytic activity">
    <reaction evidence="13">
        <text>phytol + CTP = phytyl phosphate + CDP + H(+)</text>
        <dbReference type="Rhea" id="RHEA:38055"/>
        <dbReference type="ChEBI" id="CHEBI:15378"/>
        <dbReference type="ChEBI" id="CHEBI:17327"/>
        <dbReference type="ChEBI" id="CHEBI:37563"/>
        <dbReference type="ChEBI" id="CHEBI:58069"/>
        <dbReference type="ChEBI" id="CHEBI:75483"/>
        <dbReference type="EC" id="2.7.1.182"/>
    </reaction>
</comment>
<keyword evidence="3" id="KW-0150">Chloroplast</keyword>
<accession>A0A3S3NGF4</accession>
<evidence type="ECO:0000256" key="2">
    <source>
        <dbReference type="ARBA" id="ARBA00010794"/>
    </source>
</evidence>
<keyword evidence="10 14" id="KW-0472">Membrane</keyword>
<keyword evidence="5" id="KW-0808">Transferase</keyword>
<keyword evidence="7 15" id="KW-0418">Kinase</keyword>
<dbReference type="GO" id="GO:0010189">
    <property type="term" value="P:vitamin E biosynthetic process"/>
    <property type="evidence" value="ECO:0007669"/>
    <property type="project" value="TreeGrafter"/>
</dbReference>
<keyword evidence="6 14" id="KW-0812">Transmembrane</keyword>
<protein>
    <recommendedName>
        <fullName evidence="12">phytol kinase</fullName>
        <ecNumber evidence="12">2.7.1.182</ecNumber>
    </recommendedName>
</protein>
<keyword evidence="16" id="KW-1185">Reference proteome</keyword>
<dbReference type="PANTHER" id="PTHR32523:SF8">
    <property type="entry name" value="DOLICHOL KINASE"/>
    <property type="match status" value="1"/>
</dbReference>
<evidence type="ECO:0000256" key="9">
    <source>
        <dbReference type="ARBA" id="ARBA00022989"/>
    </source>
</evidence>
<evidence type="ECO:0000313" key="15">
    <source>
        <dbReference type="EMBL" id="RWR79149.1"/>
    </source>
</evidence>
<dbReference type="GO" id="GO:0031969">
    <property type="term" value="C:chloroplast membrane"/>
    <property type="evidence" value="ECO:0007669"/>
    <property type="project" value="UniProtKB-SubCell"/>
</dbReference>
<evidence type="ECO:0000256" key="5">
    <source>
        <dbReference type="ARBA" id="ARBA00022679"/>
    </source>
</evidence>
<evidence type="ECO:0000256" key="13">
    <source>
        <dbReference type="ARBA" id="ARBA00048889"/>
    </source>
</evidence>
<keyword evidence="9 14" id="KW-1133">Transmembrane helix</keyword>
<evidence type="ECO:0000256" key="4">
    <source>
        <dbReference type="ARBA" id="ARBA00022640"/>
    </source>
</evidence>
<evidence type="ECO:0000256" key="3">
    <source>
        <dbReference type="ARBA" id="ARBA00022528"/>
    </source>
</evidence>
<evidence type="ECO:0000256" key="8">
    <source>
        <dbReference type="ARBA" id="ARBA00022946"/>
    </source>
</evidence>
<feature type="transmembrane region" description="Helical" evidence="14">
    <location>
        <begin position="239"/>
        <end position="257"/>
    </location>
</feature>
<dbReference type="InterPro" id="IPR039606">
    <property type="entry name" value="Phytol/farnesol_kinase"/>
</dbReference>
<comment type="caution">
    <text evidence="15">The sequence shown here is derived from an EMBL/GenBank/DDBJ whole genome shotgun (WGS) entry which is preliminary data.</text>
</comment>
<dbReference type="PANTHER" id="PTHR32523">
    <property type="entry name" value="PHYTOL KINASE 1, CHLOROPLASTIC"/>
    <property type="match status" value="1"/>
</dbReference>
<comment type="subcellular location">
    <subcellularLocation>
        <location evidence="1">Plastid</location>
        <location evidence="1">Chloroplast membrane</location>
        <topology evidence="1">Multi-pass membrane protein</topology>
    </subcellularLocation>
</comment>
<dbReference type="STRING" id="337451.A0A3S3NGF4"/>
<name>A0A3S3NGF4_9MAGN</name>
<keyword evidence="8" id="KW-0809">Transit peptide</keyword>
<sequence length="354" mass="38792">MDLYSIKQQAFFLNLITRLQGEDQEEREYKAVVEAKQMATSALLSFTHPPPHLSTSTLLGTSPSPWGGGGTSTGRFPNSSSFAKSPLFSSSSSLKVSSIEIRRSLHFHMESSALLQDACATAVVMGGAYSLVSSFDLLTTHNFIDQKLSRKLVHVLSGLLFMASWPIFSTSLEARYFAALVPLVNCLRLLAYGLSLATDEAMVKSVSREGKPEELLRGPMYYVVMLMLCDVMFWRNSPIGVISLAMMCGGDGFADIMGRRYGKVKLPYNQDKSWAGSICMCFSGFAISIGMLYYYSALGYLQLDWGLVVAKVALVSLAATLVESLPITKVVDDNVSVPLTSMLMAFLLFGYRTL</sequence>
<evidence type="ECO:0000256" key="6">
    <source>
        <dbReference type="ARBA" id="ARBA00022692"/>
    </source>
</evidence>
<dbReference type="EC" id="2.7.1.182" evidence="12"/>
<evidence type="ECO:0000256" key="12">
    <source>
        <dbReference type="ARBA" id="ARBA00039024"/>
    </source>
</evidence>
<dbReference type="Proteomes" id="UP000283530">
    <property type="component" value="Unassembled WGS sequence"/>
</dbReference>
<evidence type="ECO:0000313" key="16">
    <source>
        <dbReference type="Proteomes" id="UP000283530"/>
    </source>
</evidence>